<protein>
    <recommendedName>
        <fullName evidence="6">Bestrophin homolog</fullName>
    </recommendedName>
</protein>
<comment type="subcellular location">
    <subcellularLocation>
        <location evidence="6">Cell membrane</location>
        <topology evidence="6">Multi-pass membrane protein</topology>
    </subcellularLocation>
    <subcellularLocation>
        <location evidence="1">Membrane</location>
    </subcellularLocation>
</comment>
<keyword evidence="6" id="KW-0407">Ion channel</keyword>
<keyword evidence="9" id="KW-1185">Reference proteome</keyword>
<evidence type="ECO:0000256" key="1">
    <source>
        <dbReference type="ARBA" id="ARBA00004370"/>
    </source>
</evidence>
<feature type="transmembrane region" description="Helical" evidence="6">
    <location>
        <begin position="287"/>
        <end position="305"/>
    </location>
</feature>
<feature type="transmembrane region" description="Helical" evidence="6">
    <location>
        <begin position="317"/>
        <end position="334"/>
    </location>
</feature>
<evidence type="ECO:0000313" key="8">
    <source>
        <dbReference type="EMBL" id="CAL4106704.1"/>
    </source>
</evidence>
<dbReference type="GO" id="GO:0005254">
    <property type="term" value="F:chloride channel activity"/>
    <property type="evidence" value="ECO:0007669"/>
    <property type="project" value="UniProtKB-KW"/>
</dbReference>
<feature type="region of interest" description="Disordered" evidence="7">
    <location>
        <begin position="373"/>
        <end position="401"/>
    </location>
</feature>
<comment type="function">
    <text evidence="6">Forms chloride channels.</text>
</comment>
<evidence type="ECO:0000313" key="9">
    <source>
        <dbReference type="Proteomes" id="UP001497623"/>
    </source>
</evidence>
<dbReference type="GO" id="GO:0005886">
    <property type="term" value="C:plasma membrane"/>
    <property type="evidence" value="ECO:0007669"/>
    <property type="project" value="UniProtKB-SubCell"/>
</dbReference>
<keyword evidence="2 6" id="KW-0812">Transmembrane</keyword>
<feature type="compositionally biased region" description="Basic and acidic residues" evidence="7">
    <location>
        <begin position="380"/>
        <end position="394"/>
    </location>
</feature>
<dbReference type="EMBL" id="CAXKWB010013122">
    <property type="protein sequence ID" value="CAL4106704.1"/>
    <property type="molecule type" value="Genomic_DNA"/>
</dbReference>
<dbReference type="InterPro" id="IPR021134">
    <property type="entry name" value="Bestrophin-like"/>
</dbReference>
<feature type="transmembrane region" description="Helical" evidence="6">
    <location>
        <begin position="77"/>
        <end position="96"/>
    </location>
</feature>
<comment type="caution">
    <text evidence="8">The sequence shown here is derived from an EMBL/GenBank/DDBJ whole genome shotgun (WGS) entry which is preliminary data.</text>
</comment>
<reference evidence="8 9" key="1">
    <citation type="submission" date="2024-05" db="EMBL/GenBank/DDBJ databases">
        <authorList>
            <person name="Wallberg A."/>
        </authorList>
    </citation>
    <scope>NUCLEOTIDE SEQUENCE [LARGE SCALE GENOMIC DNA]</scope>
</reference>
<keyword evidence="6" id="KW-0869">Chloride channel</keyword>
<dbReference type="PANTHER" id="PTHR10736">
    <property type="entry name" value="BESTROPHIN"/>
    <property type="match status" value="1"/>
</dbReference>
<gene>
    <name evidence="8" type="ORF">MNOR_LOCUS18394</name>
</gene>
<dbReference type="InterPro" id="IPR000615">
    <property type="entry name" value="Bestrophin"/>
</dbReference>
<dbReference type="Pfam" id="PF01062">
    <property type="entry name" value="Bestrophin"/>
    <property type="match status" value="2"/>
</dbReference>
<organism evidence="8 9">
    <name type="scientific">Meganyctiphanes norvegica</name>
    <name type="common">Northern krill</name>
    <name type="synonym">Thysanopoda norvegica</name>
    <dbReference type="NCBI Taxonomy" id="48144"/>
    <lineage>
        <taxon>Eukaryota</taxon>
        <taxon>Metazoa</taxon>
        <taxon>Ecdysozoa</taxon>
        <taxon>Arthropoda</taxon>
        <taxon>Crustacea</taxon>
        <taxon>Multicrustacea</taxon>
        <taxon>Malacostraca</taxon>
        <taxon>Eumalacostraca</taxon>
        <taxon>Eucarida</taxon>
        <taxon>Euphausiacea</taxon>
        <taxon>Euphausiidae</taxon>
        <taxon>Meganyctiphanes</taxon>
    </lineage>
</organism>
<evidence type="ECO:0000256" key="4">
    <source>
        <dbReference type="ARBA" id="ARBA00023136"/>
    </source>
</evidence>
<name>A0AAV2R363_MEGNR</name>
<accession>A0AAV2R363</accession>
<keyword evidence="6" id="KW-0813">Transport</keyword>
<dbReference type="GO" id="GO:0034707">
    <property type="term" value="C:chloride channel complex"/>
    <property type="evidence" value="ECO:0007669"/>
    <property type="project" value="UniProtKB-KW"/>
</dbReference>
<keyword evidence="6" id="KW-1003">Cell membrane</keyword>
<feature type="transmembrane region" description="Helical" evidence="6">
    <location>
        <begin position="38"/>
        <end position="56"/>
    </location>
</feature>
<evidence type="ECO:0000256" key="6">
    <source>
        <dbReference type="RuleBase" id="RU363126"/>
    </source>
</evidence>
<proteinExistence type="inferred from homology"/>
<comment type="similarity">
    <text evidence="5 6">Belongs to the anion channel-forming bestrophin (TC 1.A.46) family. Calcium-sensitive chloride channel subfamily.</text>
</comment>
<evidence type="ECO:0000256" key="3">
    <source>
        <dbReference type="ARBA" id="ARBA00022989"/>
    </source>
</evidence>
<keyword evidence="4 6" id="KW-0472">Membrane</keyword>
<sequence>MTVSYSKDIVTSYGIGGCFLRLIFRWRASVYRLIYQEFLVYIIAWYVVSFIRRFALSVEQKQIFDMASLACERYANIFPLAWVLGFYVAIVYDRWWNQYCSIPWTTTLSLRVAAAIQGQSEVERLIRRTILRYANLTILLTFKKVSPEIEEVYPTLDSFIDQGLLSIEEKKILEKQALQIDEWMERDKKFTEKNDDNGVGARSEKISLEKDVSEELLNAKEKNMVDTKNVNPDYFLPMVWATKIVTKARADGQIGSDYSMNGIMDEIISIRSSCAILLRYDGICVPLVYTQVVTIAVYSFFLSTLVGRQFRQGDTDLYFPLFTTLQFILYVGWLKVAETILNPFGGDDDDFELHRISTYNRRVGYQIVDNDSTSEQPQMTRDKHWDIKSKDPGENHNYITT</sequence>
<dbReference type="PANTHER" id="PTHR10736:SF65">
    <property type="entry name" value="BESTROPHIN 1, ISOFORM C-RELATED"/>
    <property type="match status" value="1"/>
</dbReference>
<evidence type="ECO:0000256" key="5">
    <source>
        <dbReference type="ARBA" id="ARBA00034769"/>
    </source>
</evidence>
<keyword evidence="6" id="KW-0868">Chloride</keyword>
<evidence type="ECO:0000256" key="7">
    <source>
        <dbReference type="SAM" id="MobiDB-lite"/>
    </source>
</evidence>
<keyword evidence="3 6" id="KW-1133">Transmembrane helix</keyword>
<dbReference type="Proteomes" id="UP001497623">
    <property type="component" value="Unassembled WGS sequence"/>
</dbReference>
<evidence type="ECO:0000256" key="2">
    <source>
        <dbReference type="ARBA" id="ARBA00022692"/>
    </source>
</evidence>
<keyword evidence="6" id="KW-0406">Ion transport</keyword>
<dbReference type="AlphaFoldDB" id="A0AAV2R363"/>